<proteinExistence type="predicted"/>
<dbReference type="RefSeq" id="WP_138126465.1">
    <property type="nucleotide sequence ID" value="NZ_SWLG01000007.1"/>
</dbReference>
<comment type="caution">
    <text evidence="2">The sequence shown here is derived from an EMBL/GenBank/DDBJ whole genome shotgun (WGS) entry which is preliminary data.</text>
</comment>
<evidence type="ECO:0000313" key="3">
    <source>
        <dbReference type="Proteomes" id="UP000308230"/>
    </source>
</evidence>
<feature type="transmembrane region" description="Helical" evidence="1">
    <location>
        <begin position="48"/>
        <end position="68"/>
    </location>
</feature>
<keyword evidence="1" id="KW-0812">Transmembrane</keyword>
<dbReference type="InterPro" id="IPR058725">
    <property type="entry name" value="YczF"/>
</dbReference>
<accession>A0A5R9F433</accession>
<dbReference type="AlphaFoldDB" id="A0A5R9F433"/>
<keyword evidence="1" id="KW-0472">Membrane</keyword>
<dbReference type="Pfam" id="PF26310">
    <property type="entry name" value="YczF"/>
    <property type="match status" value="1"/>
</dbReference>
<dbReference type="EMBL" id="SWLG01000007">
    <property type="protein sequence ID" value="TLS37106.1"/>
    <property type="molecule type" value="Genomic_DNA"/>
</dbReference>
<evidence type="ECO:0000256" key="1">
    <source>
        <dbReference type="SAM" id="Phobius"/>
    </source>
</evidence>
<organism evidence="2 3">
    <name type="scientific">Exobacillus caeni</name>
    <dbReference type="NCBI Taxonomy" id="2574798"/>
    <lineage>
        <taxon>Bacteria</taxon>
        <taxon>Bacillati</taxon>
        <taxon>Bacillota</taxon>
        <taxon>Bacilli</taxon>
        <taxon>Bacillales</taxon>
        <taxon>Guptibacillaceae</taxon>
        <taxon>Exobacillus</taxon>
    </lineage>
</organism>
<keyword evidence="1" id="KW-1133">Transmembrane helix</keyword>
<gene>
    <name evidence="2" type="ORF">FCL54_11295</name>
</gene>
<name>A0A5R9F433_9BACL</name>
<dbReference type="OrthoDB" id="2889637at2"/>
<protein>
    <submittedName>
        <fullName evidence="2">Uncharacterized protein</fullName>
    </submittedName>
</protein>
<sequence>MKPVLIAILSMGVLTGGMICFDIFMGTGIKEALINAINPFRVMELVEFFLLFLLSAILLLKPVFKFVYKKMKQSQPEN</sequence>
<reference evidence="2 3" key="1">
    <citation type="submission" date="2019-04" db="EMBL/GenBank/DDBJ databases">
        <title>Bacillus caeni sp. nov., a bacterium isolated from mangrove sediment.</title>
        <authorList>
            <person name="Huang H."/>
            <person name="Mo K."/>
            <person name="Hu Y."/>
        </authorList>
    </citation>
    <scope>NUCLEOTIDE SEQUENCE [LARGE SCALE GENOMIC DNA]</scope>
    <source>
        <strain evidence="2 3">HB172195</strain>
    </source>
</reference>
<keyword evidence="3" id="KW-1185">Reference proteome</keyword>
<dbReference type="Proteomes" id="UP000308230">
    <property type="component" value="Unassembled WGS sequence"/>
</dbReference>
<evidence type="ECO:0000313" key="2">
    <source>
        <dbReference type="EMBL" id="TLS37106.1"/>
    </source>
</evidence>